<keyword evidence="10" id="KW-1185">Reference proteome</keyword>
<feature type="modified residue" description="Phosphohistidine" evidence="4">
    <location>
        <position position="247"/>
    </location>
</feature>
<dbReference type="InterPro" id="IPR001789">
    <property type="entry name" value="Sig_transdc_resp-reg_receiver"/>
</dbReference>
<feature type="domain" description="HPt" evidence="8">
    <location>
        <begin position="208"/>
        <end position="297"/>
    </location>
</feature>
<evidence type="ECO:0000256" key="6">
    <source>
        <dbReference type="SAM" id="Coils"/>
    </source>
</evidence>
<feature type="coiled-coil region" evidence="6">
    <location>
        <begin position="277"/>
        <end position="304"/>
    </location>
</feature>
<dbReference type="Gene3D" id="3.40.50.2300">
    <property type="match status" value="1"/>
</dbReference>
<dbReference type="GO" id="GO:0005524">
    <property type="term" value="F:ATP binding"/>
    <property type="evidence" value="ECO:0007669"/>
    <property type="project" value="UniProtKB-KW"/>
</dbReference>
<gene>
    <name evidence="9" type="ORF">HM1_2633</name>
</gene>
<dbReference type="PROSITE" id="PS50110">
    <property type="entry name" value="RESPONSE_REGULATORY"/>
    <property type="match status" value="1"/>
</dbReference>
<dbReference type="PROSITE" id="PS50894">
    <property type="entry name" value="HPT"/>
    <property type="match status" value="1"/>
</dbReference>
<name>B0TBE9_HELMI</name>
<reference evidence="9 10" key="1">
    <citation type="journal article" date="2008" name="J. Bacteriol.">
        <title>The genome of Heliobacterium modesticaldum, a phototrophic representative of the Firmicutes containing the simplest photosynthetic apparatus.</title>
        <authorList>
            <person name="Sattley W.M."/>
            <person name="Madigan M.T."/>
            <person name="Swingley W.D."/>
            <person name="Cheung P.C."/>
            <person name="Clocksin K.M."/>
            <person name="Conrad A.L."/>
            <person name="Dejesa L.C."/>
            <person name="Honchak B.M."/>
            <person name="Jung D.O."/>
            <person name="Karbach L.E."/>
            <person name="Kurdoglu A."/>
            <person name="Lahiri S."/>
            <person name="Mastrian S.D."/>
            <person name="Page L.E."/>
            <person name="Taylor H.L."/>
            <person name="Wang Z.T."/>
            <person name="Raymond J."/>
            <person name="Chen M."/>
            <person name="Blankenship R.E."/>
            <person name="Touchman J.W."/>
        </authorList>
    </citation>
    <scope>NUCLEOTIDE SEQUENCE [LARGE SCALE GENOMIC DNA]</scope>
    <source>
        <strain evidence="10">ATCC 51547 / Ice1</strain>
    </source>
</reference>
<evidence type="ECO:0000313" key="9">
    <source>
        <dbReference type="EMBL" id="ABZ85162.1"/>
    </source>
</evidence>
<evidence type="ECO:0000259" key="7">
    <source>
        <dbReference type="PROSITE" id="PS50110"/>
    </source>
</evidence>
<dbReference type="Proteomes" id="UP000008550">
    <property type="component" value="Chromosome"/>
</dbReference>
<dbReference type="PANTHER" id="PTHR45339">
    <property type="entry name" value="HYBRID SIGNAL TRANSDUCTION HISTIDINE KINASE J"/>
    <property type="match status" value="1"/>
</dbReference>
<sequence>MDVCQSQKDNRTTPCRMTTPWTIEGYRGLPVLVVEDNPINLKMIRSQLKQLGIDMIHTAVNGNEAVQLARQNQYGLILMDCQMPVMDGYSATALIRANEGQETHTPIVAVTAHALPGDREKCLEAGMDDYISKPVRLQRLFEALQCWLPAQQKIGTAADAAQETPESASISQKGSAVPEALSAPEPALDAPPVDFGVIQGLLGVTLEELPLFSHLFVLFFTESGEKMEKIRFALAVKDIGQVCALAHALKSASGNVGALGLSRLYREMELLARSGVMDGLASLYEQAEKEYERVKAALARFCDSD</sequence>
<dbReference type="CDD" id="cd17546">
    <property type="entry name" value="REC_hyHK_CKI1_RcsC-like"/>
    <property type="match status" value="1"/>
</dbReference>
<evidence type="ECO:0000259" key="8">
    <source>
        <dbReference type="PROSITE" id="PS50894"/>
    </source>
</evidence>
<dbReference type="HOGENOM" id="CLU_000445_29_1_9"/>
<dbReference type="Pfam" id="PF01627">
    <property type="entry name" value="Hpt"/>
    <property type="match status" value="1"/>
</dbReference>
<dbReference type="EMBL" id="CP000930">
    <property type="protein sequence ID" value="ABZ85162.1"/>
    <property type="molecule type" value="Genomic_DNA"/>
</dbReference>
<dbReference type="SMART" id="SM00448">
    <property type="entry name" value="REC"/>
    <property type="match status" value="1"/>
</dbReference>
<dbReference type="InterPro" id="IPR008207">
    <property type="entry name" value="Sig_transdc_His_kin_Hpt_dom"/>
</dbReference>
<dbReference type="Gene3D" id="1.20.120.160">
    <property type="entry name" value="HPT domain"/>
    <property type="match status" value="1"/>
</dbReference>
<dbReference type="PANTHER" id="PTHR45339:SF5">
    <property type="entry name" value="HISTIDINE KINASE"/>
    <property type="match status" value="1"/>
</dbReference>
<dbReference type="InterPro" id="IPR036641">
    <property type="entry name" value="HPT_dom_sf"/>
</dbReference>
<evidence type="ECO:0000256" key="4">
    <source>
        <dbReference type="PROSITE-ProRule" id="PRU00110"/>
    </source>
</evidence>
<evidence type="ECO:0000256" key="1">
    <source>
        <dbReference type="ARBA" id="ARBA00018672"/>
    </source>
</evidence>
<evidence type="ECO:0000256" key="3">
    <source>
        <dbReference type="ARBA" id="ARBA00024867"/>
    </source>
</evidence>
<evidence type="ECO:0000256" key="2">
    <source>
        <dbReference type="ARBA" id="ARBA00022553"/>
    </source>
</evidence>
<proteinExistence type="predicted"/>
<dbReference type="KEGG" id="hmo:HM1_2633"/>
<evidence type="ECO:0000256" key="5">
    <source>
        <dbReference type="PROSITE-ProRule" id="PRU00169"/>
    </source>
</evidence>
<dbReference type="InterPro" id="IPR011006">
    <property type="entry name" value="CheY-like_superfamily"/>
</dbReference>
<keyword evidence="6" id="KW-0175">Coiled coil</keyword>
<dbReference type="GO" id="GO:0000160">
    <property type="term" value="P:phosphorelay signal transduction system"/>
    <property type="evidence" value="ECO:0007669"/>
    <property type="project" value="InterPro"/>
</dbReference>
<accession>B0TBE9</accession>
<dbReference type="eggNOG" id="COG2198">
    <property type="taxonomic scope" value="Bacteria"/>
</dbReference>
<protein>
    <recommendedName>
        <fullName evidence="1">Stage 0 sporulation protein A homolog</fullName>
    </recommendedName>
</protein>
<comment type="function">
    <text evidence="3">May play the central regulatory role in sporulation. It may be an element of the effector pathway responsible for the activation of sporulation genes in response to nutritional stress. Spo0A may act in concert with spo0H (a sigma factor) to control the expression of some genes that are critical to the sporulation process.</text>
</comment>
<dbReference type="GO" id="GO:0005886">
    <property type="term" value="C:plasma membrane"/>
    <property type="evidence" value="ECO:0007669"/>
    <property type="project" value="UniProtKB-SubCell"/>
</dbReference>
<dbReference type="SUPFAM" id="SSF52172">
    <property type="entry name" value="CheY-like"/>
    <property type="match status" value="1"/>
</dbReference>
<feature type="domain" description="Response regulatory" evidence="7">
    <location>
        <begin position="30"/>
        <end position="148"/>
    </location>
</feature>
<organism evidence="9 10">
    <name type="scientific">Heliobacterium modesticaldum (strain ATCC 51547 / Ice1)</name>
    <dbReference type="NCBI Taxonomy" id="498761"/>
    <lineage>
        <taxon>Bacteria</taxon>
        <taxon>Bacillati</taxon>
        <taxon>Bacillota</taxon>
        <taxon>Clostridia</taxon>
        <taxon>Eubacteriales</taxon>
        <taxon>Heliobacteriaceae</taxon>
        <taxon>Heliomicrobium</taxon>
    </lineage>
</organism>
<feature type="modified residue" description="4-aspartylphosphate" evidence="5">
    <location>
        <position position="80"/>
    </location>
</feature>
<keyword evidence="2 5" id="KW-0597">Phosphoprotein</keyword>
<dbReference type="AlphaFoldDB" id="B0TBE9"/>
<evidence type="ECO:0000313" key="10">
    <source>
        <dbReference type="Proteomes" id="UP000008550"/>
    </source>
</evidence>
<dbReference type="eggNOG" id="COG0784">
    <property type="taxonomic scope" value="Bacteria"/>
</dbReference>
<dbReference type="SUPFAM" id="SSF47226">
    <property type="entry name" value="Histidine-containing phosphotransfer domain, HPT domain"/>
    <property type="match status" value="1"/>
</dbReference>
<dbReference type="Pfam" id="PF00072">
    <property type="entry name" value="Response_reg"/>
    <property type="match status" value="1"/>
</dbReference>
<dbReference type="STRING" id="498761.HM1_2633"/>